<gene>
    <name evidence="21" type="ORF">M0R45_037422</name>
</gene>
<sequence>MERDDNIDRAFLKQREVVKRLVIKVGTAVVTEKDGGIAFERLQALCAKLKELKSQEYEVILVTSGAVALGRQALGDRISVHSSSGDLQKPAELDGKACAAVGQPDLMALFKTLFSKDVIQAQCLVTDNDFRGQDFKRQLKETVEHLLSLKTIPIFNENDAVSTRTDPYEDSSGIFWDNDSLAALLAKELNADLLILLSDVEGLYNGPPSDTNSELIHTYIKERHQGEITFGEKSRVGRGGMAAKVKAAVDAASAGIPVVITSGFDSQNITKVLQGEHVGTLFPQDANTGRSSVEDAREMAVAAKESSRRLQAMTSEERKRLLLDIADALEANSHIIHVENQADVCEAEHAGYEKSLISRLALNPGKITRLANNIHVLANMEDPIGRLSRKTQLADGLILEKTSCPLGVLLVIFESRPDALVQIASLAIRSGNGLLLKGGKEAKRSNAILHKVITEAIPESVGRKLIGLVTSREEIPDLLKLDDNLINLVIPRGSNKLVSQIKNLTKIPVLAHADGVCHVYIDKSANMDMAKQIVLDAKIDYPAACNAMETLLVHKDLLNTNQFNDLIAELRIKGVILYGGPRASSLLNIPKAYSFHIEYSSMACTIELVENVHAAIEHINQNGSAHTDCIVAQDQQVVEAFLGQVDSAAVSHNASTRFSDGARFGLGAEVGISTNRIHARGPVGVEGLLTTKWIMRGRGQVVDGDKGVNYTHKDLPVIERDGRREEKRKGESLSKYLIIYPIIFSVGFVLYPCIYRRP</sequence>
<comment type="function">
    <text evidence="1 17">P5CS plays a key role in proline biosynthesis, leading to osmoregulation in plants.</text>
</comment>
<keyword evidence="22" id="KW-1185">Reference proteome</keyword>
<evidence type="ECO:0000256" key="15">
    <source>
        <dbReference type="ARBA" id="ARBA00049024"/>
    </source>
</evidence>
<keyword evidence="14" id="KW-0511">Multifunctional enzyme</keyword>
<evidence type="ECO:0000256" key="14">
    <source>
        <dbReference type="ARBA" id="ARBA00023268"/>
    </source>
</evidence>
<dbReference type="PANTHER" id="PTHR11063:SF8">
    <property type="entry name" value="DELTA-1-PYRROLINE-5-CARBOXYLATE SYNTHASE"/>
    <property type="match status" value="1"/>
</dbReference>
<evidence type="ECO:0000313" key="21">
    <source>
        <dbReference type="EMBL" id="KAK9913612.1"/>
    </source>
</evidence>
<dbReference type="FunFam" id="3.40.1160.10:FF:000013">
    <property type="entry name" value="Delta-1-pyrroline-5-carboxylate synthase"/>
    <property type="match status" value="1"/>
</dbReference>
<keyword evidence="6 17" id="KW-0028">Amino-acid biosynthesis</keyword>
<evidence type="ECO:0000256" key="11">
    <source>
        <dbReference type="ARBA" id="ARBA00022840"/>
    </source>
</evidence>
<accession>A0AAW1W3G2</accession>
<evidence type="ECO:0000256" key="12">
    <source>
        <dbReference type="ARBA" id="ARBA00022857"/>
    </source>
</evidence>
<comment type="pathway">
    <text evidence="2 17">Amino-acid biosynthesis; L-proline biosynthesis; L-glutamate 5-semialdehyde from L-glutamate: step 2/2.</text>
</comment>
<dbReference type="GO" id="GO:0005737">
    <property type="term" value="C:cytoplasm"/>
    <property type="evidence" value="ECO:0007669"/>
    <property type="project" value="UniProtKB-UniRule"/>
</dbReference>
<dbReference type="SUPFAM" id="SSF53720">
    <property type="entry name" value="ALDH-like"/>
    <property type="match status" value="1"/>
</dbReference>
<evidence type="ECO:0000259" key="19">
    <source>
        <dbReference type="Pfam" id="PF00171"/>
    </source>
</evidence>
<keyword evidence="8 17" id="KW-0808">Transferase</keyword>
<dbReference type="NCBIfam" id="TIGR01027">
    <property type="entry name" value="proB"/>
    <property type="match status" value="1"/>
</dbReference>
<evidence type="ECO:0000256" key="8">
    <source>
        <dbReference type="ARBA" id="ARBA00022679"/>
    </source>
</evidence>
<dbReference type="NCBIfam" id="NF001221">
    <property type="entry name" value="PRK00197.1"/>
    <property type="match status" value="1"/>
</dbReference>
<comment type="similarity">
    <text evidence="5 17">In the N-terminal section; belongs to the glutamate 5-kinase family.</text>
</comment>
<dbReference type="InterPro" id="IPR020593">
    <property type="entry name" value="G-glutamylP_reductase_CS"/>
</dbReference>
<dbReference type="InterPro" id="IPR001048">
    <property type="entry name" value="Asp/Glu/Uridylate_kinase"/>
</dbReference>
<dbReference type="PROSITE" id="PS01223">
    <property type="entry name" value="PROA"/>
    <property type="match status" value="1"/>
</dbReference>
<dbReference type="NCBIfam" id="TIGR01092">
    <property type="entry name" value="P5CS"/>
    <property type="match status" value="1"/>
</dbReference>
<comment type="similarity">
    <text evidence="4 17">In the C-terminal section; belongs to the gamma-glutamyl phosphate reductase family.</text>
</comment>
<dbReference type="PANTHER" id="PTHR11063">
    <property type="entry name" value="GLUTAMATE SEMIALDEHYDE DEHYDROGENASE"/>
    <property type="match status" value="1"/>
</dbReference>
<keyword evidence="13 17" id="KW-0560">Oxidoreductase</keyword>
<dbReference type="GO" id="GO:0005524">
    <property type="term" value="F:ATP binding"/>
    <property type="evidence" value="ECO:0007669"/>
    <property type="project" value="UniProtKB-UniRule"/>
</dbReference>
<dbReference type="EMBL" id="JBEDUW010000007">
    <property type="protein sequence ID" value="KAK9913612.1"/>
    <property type="molecule type" value="Genomic_DNA"/>
</dbReference>
<dbReference type="Gene3D" id="3.40.1160.10">
    <property type="entry name" value="Acetylglutamate kinase-like"/>
    <property type="match status" value="1"/>
</dbReference>
<comment type="catalytic activity">
    <reaction evidence="16 17">
        <text>L-glutamate + ATP = L-glutamyl 5-phosphate + ADP</text>
        <dbReference type="Rhea" id="RHEA:14877"/>
        <dbReference type="ChEBI" id="CHEBI:29985"/>
        <dbReference type="ChEBI" id="CHEBI:30616"/>
        <dbReference type="ChEBI" id="CHEBI:58274"/>
        <dbReference type="ChEBI" id="CHEBI:456216"/>
        <dbReference type="EC" id="2.7.2.11"/>
    </reaction>
</comment>
<dbReference type="GO" id="GO:0004349">
    <property type="term" value="F:glutamate 5-kinase activity"/>
    <property type="evidence" value="ECO:0007669"/>
    <property type="project" value="UniProtKB-UniRule"/>
</dbReference>
<dbReference type="GO" id="GO:0008652">
    <property type="term" value="P:amino acid biosynthetic process"/>
    <property type="evidence" value="ECO:0007669"/>
    <property type="project" value="UniProtKB-KW"/>
</dbReference>
<evidence type="ECO:0000256" key="6">
    <source>
        <dbReference type="ARBA" id="ARBA00022605"/>
    </source>
</evidence>
<keyword evidence="18" id="KW-1133">Transmembrane helix</keyword>
<dbReference type="CDD" id="cd07079">
    <property type="entry name" value="ALDH_F18-19_ProA-GPR"/>
    <property type="match status" value="1"/>
</dbReference>
<evidence type="ECO:0000256" key="18">
    <source>
        <dbReference type="SAM" id="Phobius"/>
    </source>
</evidence>
<name>A0AAW1W3G2_RUBAR</name>
<evidence type="ECO:0000256" key="7">
    <source>
        <dbReference type="ARBA" id="ARBA00022650"/>
    </source>
</evidence>
<keyword evidence="18" id="KW-0812">Transmembrane</keyword>
<dbReference type="Pfam" id="PF00171">
    <property type="entry name" value="Aldedh"/>
    <property type="match status" value="1"/>
</dbReference>
<dbReference type="InterPro" id="IPR001057">
    <property type="entry name" value="Glu/AcGlu_kinase"/>
</dbReference>
<evidence type="ECO:0000256" key="10">
    <source>
        <dbReference type="ARBA" id="ARBA00022777"/>
    </source>
</evidence>
<dbReference type="EC" id="1.2.1.41" evidence="17"/>
<keyword evidence="11 17" id="KW-0067">ATP-binding</keyword>
<keyword evidence="12 17" id="KW-0521">NADP</keyword>
<evidence type="ECO:0000256" key="16">
    <source>
        <dbReference type="ARBA" id="ARBA00049141"/>
    </source>
</evidence>
<dbReference type="EC" id="2.7.2.11" evidence="17"/>
<comment type="pathway">
    <text evidence="3 17">Amino-acid biosynthesis; L-proline biosynthesis; L-glutamate 5-semialdehyde from L-glutamate: step 1/2.</text>
</comment>
<evidence type="ECO:0000256" key="5">
    <source>
        <dbReference type="ARBA" id="ARBA00009302"/>
    </source>
</evidence>
<evidence type="ECO:0000259" key="20">
    <source>
        <dbReference type="Pfam" id="PF00696"/>
    </source>
</evidence>
<organism evidence="21 22">
    <name type="scientific">Rubus argutus</name>
    <name type="common">Southern blackberry</name>
    <dbReference type="NCBI Taxonomy" id="59490"/>
    <lineage>
        <taxon>Eukaryota</taxon>
        <taxon>Viridiplantae</taxon>
        <taxon>Streptophyta</taxon>
        <taxon>Embryophyta</taxon>
        <taxon>Tracheophyta</taxon>
        <taxon>Spermatophyta</taxon>
        <taxon>Magnoliopsida</taxon>
        <taxon>eudicotyledons</taxon>
        <taxon>Gunneridae</taxon>
        <taxon>Pentapetalae</taxon>
        <taxon>rosids</taxon>
        <taxon>fabids</taxon>
        <taxon>Rosales</taxon>
        <taxon>Rosaceae</taxon>
        <taxon>Rosoideae</taxon>
        <taxon>Rosoideae incertae sedis</taxon>
        <taxon>Rubus</taxon>
    </lineage>
</organism>
<dbReference type="InterPro" id="IPR016163">
    <property type="entry name" value="Ald_DH_C"/>
</dbReference>
<feature type="domain" description="Aldehyde dehydrogenase" evidence="19">
    <location>
        <begin position="290"/>
        <end position="558"/>
    </location>
</feature>
<reference evidence="21 22" key="1">
    <citation type="journal article" date="2023" name="G3 (Bethesda)">
        <title>A chromosome-length genome assembly and annotation of blackberry (Rubus argutus, cv. 'Hillquist').</title>
        <authorList>
            <person name="Bruna T."/>
            <person name="Aryal R."/>
            <person name="Dudchenko O."/>
            <person name="Sargent D.J."/>
            <person name="Mead D."/>
            <person name="Buti M."/>
            <person name="Cavallini A."/>
            <person name="Hytonen T."/>
            <person name="Andres J."/>
            <person name="Pham M."/>
            <person name="Weisz D."/>
            <person name="Mascagni F."/>
            <person name="Usai G."/>
            <person name="Natali L."/>
            <person name="Bassil N."/>
            <person name="Fernandez G.E."/>
            <person name="Lomsadze A."/>
            <person name="Armour M."/>
            <person name="Olukolu B."/>
            <person name="Poorten T."/>
            <person name="Britton C."/>
            <person name="Davik J."/>
            <person name="Ashrafi H."/>
            <person name="Aiden E.L."/>
            <person name="Borodovsky M."/>
            <person name="Worthington M."/>
        </authorList>
    </citation>
    <scope>NUCLEOTIDE SEQUENCE [LARGE SCALE GENOMIC DNA]</scope>
    <source>
        <strain evidence="21">PI 553951</strain>
    </source>
</reference>
<evidence type="ECO:0000256" key="3">
    <source>
        <dbReference type="ARBA" id="ARBA00005185"/>
    </source>
</evidence>
<dbReference type="InterPro" id="IPR016162">
    <property type="entry name" value="Ald_DH_N"/>
</dbReference>
<feature type="transmembrane region" description="Helical" evidence="18">
    <location>
        <begin position="736"/>
        <end position="755"/>
    </location>
</feature>
<evidence type="ECO:0000256" key="1">
    <source>
        <dbReference type="ARBA" id="ARBA00003492"/>
    </source>
</evidence>
<dbReference type="InterPro" id="IPR036393">
    <property type="entry name" value="AceGlu_kinase-like_sf"/>
</dbReference>
<dbReference type="Gene3D" id="3.40.605.10">
    <property type="entry name" value="Aldehyde Dehydrogenase, Chain A, domain 1"/>
    <property type="match status" value="1"/>
</dbReference>
<protein>
    <recommendedName>
        <fullName evidence="17">Delta-1-pyrroline-5-carboxylate synthase</fullName>
    </recommendedName>
    <domain>
        <recommendedName>
            <fullName evidence="17">Glutamate 5-kinase</fullName>
            <shortName evidence="17">GK</shortName>
            <ecNumber evidence="17">2.7.2.11</ecNumber>
        </recommendedName>
        <alternativeName>
            <fullName evidence="17">Gamma-glutamyl kinase</fullName>
        </alternativeName>
    </domain>
    <domain>
        <recommendedName>
            <fullName evidence="17">Gamma-glutamyl phosphate reductase</fullName>
            <shortName evidence="17">GPR</shortName>
            <ecNumber evidence="17">1.2.1.41</ecNumber>
        </recommendedName>
        <alternativeName>
            <fullName evidence="17">Glutamate-5-semialdehyde dehydrogenase</fullName>
        </alternativeName>
        <alternativeName>
            <fullName evidence="17">Glutamyl-gamma-semialdehyde dehydrogenase</fullName>
        </alternativeName>
    </domain>
</protein>
<dbReference type="InterPro" id="IPR005766">
    <property type="entry name" value="P5_carboxy_syn"/>
</dbReference>
<dbReference type="PRINTS" id="PR00474">
    <property type="entry name" value="GLU5KINASE"/>
</dbReference>
<dbReference type="InterPro" id="IPR019797">
    <property type="entry name" value="Glutamate_5-kinase_CS"/>
</dbReference>
<dbReference type="Proteomes" id="UP001457282">
    <property type="component" value="Unassembled WGS sequence"/>
</dbReference>
<evidence type="ECO:0000256" key="13">
    <source>
        <dbReference type="ARBA" id="ARBA00023002"/>
    </source>
</evidence>
<dbReference type="GO" id="GO:0004350">
    <property type="term" value="F:glutamate-5-semialdehyde dehydrogenase activity"/>
    <property type="evidence" value="ECO:0007669"/>
    <property type="project" value="UniProtKB-UniRule"/>
</dbReference>
<keyword evidence="10 17" id="KW-0418">Kinase</keyword>
<comment type="catalytic activity">
    <reaction evidence="15 17">
        <text>L-glutamate 5-semialdehyde + phosphate + NADP(+) = L-glutamyl 5-phosphate + NADPH + H(+)</text>
        <dbReference type="Rhea" id="RHEA:19541"/>
        <dbReference type="ChEBI" id="CHEBI:15378"/>
        <dbReference type="ChEBI" id="CHEBI:43474"/>
        <dbReference type="ChEBI" id="CHEBI:57783"/>
        <dbReference type="ChEBI" id="CHEBI:58066"/>
        <dbReference type="ChEBI" id="CHEBI:58274"/>
        <dbReference type="ChEBI" id="CHEBI:58349"/>
        <dbReference type="EC" id="1.2.1.41"/>
    </reaction>
</comment>
<comment type="caution">
    <text evidence="21">The sequence shown here is derived from an EMBL/GenBank/DDBJ whole genome shotgun (WGS) entry which is preliminary data.</text>
</comment>
<feature type="domain" description="Aspartate/glutamate/uridylate kinase" evidence="20">
    <location>
        <begin position="19"/>
        <end position="262"/>
    </location>
</feature>
<dbReference type="SUPFAM" id="SSF53633">
    <property type="entry name" value="Carbamate kinase-like"/>
    <property type="match status" value="1"/>
</dbReference>
<evidence type="ECO:0000256" key="17">
    <source>
        <dbReference type="PIRNR" id="PIRNR036429"/>
    </source>
</evidence>
<dbReference type="Gene3D" id="3.40.309.10">
    <property type="entry name" value="Aldehyde Dehydrogenase, Chain A, domain 2"/>
    <property type="match status" value="1"/>
</dbReference>
<keyword evidence="7 17" id="KW-0641">Proline biosynthesis</keyword>
<evidence type="ECO:0000256" key="4">
    <source>
        <dbReference type="ARBA" id="ARBA00006300"/>
    </source>
</evidence>
<dbReference type="PROSITE" id="PS00902">
    <property type="entry name" value="GLUTAMATE_5_KINASE"/>
    <property type="match status" value="1"/>
</dbReference>
<dbReference type="Pfam" id="PF00696">
    <property type="entry name" value="AA_kinase"/>
    <property type="match status" value="1"/>
</dbReference>
<dbReference type="NCBIfam" id="TIGR00407">
    <property type="entry name" value="proA"/>
    <property type="match status" value="1"/>
</dbReference>
<dbReference type="InterPro" id="IPR000965">
    <property type="entry name" value="GPR_dom"/>
</dbReference>
<dbReference type="InterPro" id="IPR015590">
    <property type="entry name" value="Aldehyde_DH_dom"/>
</dbReference>
<dbReference type="AlphaFoldDB" id="A0AAW1W3G2"/>
<dbReference type="InterPro" id="IPR005715">
    <property type="entry name" value="Glu_5kinase/COase_Synthase"/>
</dbReference>
<dbReference type="HAMAP" id="MF_00456">
    <property type="entry name" value="ProB"/>
    <property type="match status" value="1"/>
</dbReference>
<dbReference type="HAMAP" id="MF_00412">
    <property type="entry name" value="ProA"/>
    <property type="match status" value="1"/>
</dbReference>
<proteinExistence type="inferred from homology"/>
<keyword evidence="9 17" id="KW-0547">Nucleotide-binding</keyword>
<evidence type="ECO:0000256" key="9">
    <source>
        <dbReference type="ARBA" id="ARBA00022741"/>
    </source>
</evidence>
<dbReference type="PIRSF" id="PIRSF036429">
    <property type="entry name" value="P5C_syn"/>
    <property type="match status" value="1"/>
</dbReference>
<dbReference type="InterPro" id="IPR016161">
    <property type="entry name" value="Ald_DH/histidinol_DH"/>
</dbReference>
<dbReference type="FunFam" id="3.40.309.10:FF:000015">
    <property type="entry name" value="Delta-1-pyrroline-5-carboxylate synthase"/>
    <property type="match status" value="1"/>
</dbReference>
<evidence type="ECO:0000313" key="22">
    <source>
        <dbReference type="Proteomes" id="UP001457282"/>
    </source>
</evidence>
<evidence type="ECO:0000256" key="2">
    <source>
        <dbReference type="ARBA" id="ARBA00004985"/>
    </source>
</evidence>
<keyword evidence="18" id="KW-0472">Membrane</keyword>